<keyword evidence="2" id="KW-1133">Transmembrane helix</keyword>
<name>A0A8K0UUX8_9AGAR</name>
<comment type="caution">
    <text evidence="3">The sequence shown here is derived from an EMBL/GenBank/DDBJ whole genome shotgun (WGS) entry which is preliminary data.</text>
</comment>
<proteinExistence type="predicted"/>
<dbReference type="Proteomes" id="UP000813824">
    <property type="component" value="Unassembled WGS sequence"/>
</dbReference>
<sequence length="264" mass="28288">MIDNHDDKKEKDPAAYHPEPAPHSPPPIYGASPSTPPPPNPQFPSAQPPFPAQPQQAHYTPPGQYSPQYGQFAAQGQPGQYQQGQHAAQPGTPGYFPAQPGTFSPQGQPTPLSPQHTGPLSPHHTGPMSPQQTGTTLTYQNTGVPGQTMAPGQYPSPAGYPPQMSQHQNVAVNMTSPNGTPTVVHSPQVVYTAATPMQMQQPMMTGSQFQQELWARCARGDHDYETKYGIGGIILGILFFPIGLICLFMDVEKKCTRCGAITAA</sequence>
<keyword evidence="2" id="KW-0472">Membrane</keyword>
<reference evidence="3" key="1">
    <citation type="journal article" date="2021" name="New Phytol.">
        <title>Evolutionary innovations through gain and loss of genes in the ectomycorrhizal Boletales.</title>
        <authorList>
            <person name="Wu G."/>
            <person name="Miyauchi S."/>
            <person name="Morin E."/>
            <person name="Kuo A."/>
            <person name="Drula E."/>
            <person name="Varga T."/>
            <person name="Kohler A."/>
            <person name="Feng B."/>
            <person name="Cao Y."/>
            <person name="Lipzen A."/>
            <person name="Daum C."/>
            <person name="Hundley H."/>
            <person name="Pangilinan J."/>
            <person name="Johnson J."/>
            <person name="Barry K."/>
            <person name="LaButti K."/>
            <person name="Ng V."/>
            <person name="Ahrendt S."/>
            <person name="Min B."/>
            <person name="Choi I.G."/>
            <person name="Park H."/>
            <person name="Plett J.M."/>
            <person name="Magnuson J."/>
            <person name="Spatafora J.W."/>
            <person name="Nagy L.G."/>
            <person name="Henrissat B."/>
            <person name="Grigoriev I.V."/>
            <person name="Yang Z.L."/>
            <person name="Xu J."/>
            <person name="Martin F.M."/>
        </authorList>
    </citation>
    <scope>NUCLEOTIDE SEQUENCE</scope>
    <source>
        <strain evidence="3">KKN 215</strain>
    </source>
</reference>
<evidence type="ECO:0000256" key="1">
    <source>
        <dbReference type="SAM" id="MobiDB-lite"/>
    </source>
</evidence>
<dbReference type="AlphaFoldDB" id="A0A8K0UUX8"/>
<feature type="region of interest" description="Disordered" evidence="1">
    <location>
        <begin position="1"/>
        <end position="136"/>
    </location>
</feature>
<feature type="compositionally biased region" description="Pro residues" evidence="1">
    <location>
        <begin position="19"/>
        <end position="52"/>
    </location>
</feature>
<keyword evidence="4" id="KW-1185">Reference proteome</keyword>
<accession>A0A8K0UUX8</accession>
<dbReference type="PANTHER" id="PTHR13551">
    <property type="entry name" value="BRAIN PROTEIN I3"/>
    <property type="match status" value="1"/>
</dbReference>
<dbReference type="EMBL" id="JAEVFJ010000005">
    <property type="protein sequence ID" value="KAH8104755.1"/>
    <property type="molecule type" value="Genomic_DNA"/>
</dbReference>
<keyword evidence="2" id="KW-0812">Transmembrane</keyword>
<evidence type="ECO:0000313" key="4">
    <source>
        <dbReference type="Proteomes" id="UP000813824"/>
    </source>
</evidence>
<feature type="transmembrane region" description="Helical" evidence="2">
    <location>
        <begin position="228"/>
        <end position="248"/>
    </location>
</feature>
<dbReference type="OrthoDB" id="2564984at2759"/>
<evidence type="ECO:0000313" key="3">
    <source>
        <dbReference type="EMBL" id="KAH8104755.1"/>
    </source>
</evidence>
<gene>
    <name evidence="3" type="ORF">BXZ70DRAFT_614152</name>
</gene>
<organism evidence="3 4">
    <name type="scientific">Cristinia sonorae</name>
    <dbReference type="NCBI Taxonomy" id="1940300"/>
    <lineage>
        <taxon>Eukaryota</taxon>
        <taxon>Fungi</taxon>
        <taxon>Dikarya</taxon>
        <taxon>Basidiomycota</taxon>
        <taxon>Agaricomycotina</taxon>
        <taxon>Agaricomycetes</taxon>
        <taxon>Agaricomycetidae</taxon>
        <taxon>Agaricales</taxon>
        <taxon>Pleurotineae</taxon>
        <taxon>Stephanosporaceae</taxon>
        <taxon>Cristinia</taxon>
    </lineage>
</organism>
<dbReference type="InterPro" id="IPR019317">
    <property type="entry name" value="BRI3"/>
</dbReference>
<protein>
    <submittedName>
        <fullName evidence="3">Uncharacterized protein</fullName>
    </submittedName>
</protein>
<feature type="compositionally biased region" description="Polar residues" evidence="1">
    <location>
        <begin position="101"/>
        <end position="118"/>
    </location>
</feature>
<feature type="compositionally biased region" description="Low complexity" evidence="1">
    <location>
        <begin position="67"/>
        <end position="91"/>
    </location>
</feature>
<evidence type="ECO:0000256" key="2">
    <source>
        <dbReference type="SAM" id="Phobius"/>
    </source>
</evidence>
<feature type="compositionally biased region" description="Basic and acidic residues" evidence="1">
    <location>
        <begin position="1"/>
        <end position="14"/>
    </location>
</feature>